<feature type="compositionally biased region" description="Low complexity" evidence="1">
    <location>
        <begin position="76"/>
        <end position="99"/>
    </location>
</feature>
<accession>A0A1V3XYR1</accession>
<name>A0A1V3XYR1_MYCKA</name>
<keyword evidence="2" id="KW-0812">Transmembrane</keyword>
<dbReference type="AlphaFoldDB" id="A0A1V3XYR1"/>
<evidence type="ECO:0000256" key="2">
    <source>
        <dbReference type="SAM" id="Phobius"/>
    </source>
</evidence>
<dbReference type="Proteomes" id="UP000188532">
    <property type="component" value="Unassembled WGS sequence"/>
</dbReference>
<proteinExistence type="predicted"/>
<sequence>MKPGSTLPAAASRLRLFNLRELAVHRRRTSASIAVMAVAAMYLVAVFGIFGSITGSVNRLADGSPASPRWRSRALPTPVFPTRSRPTSRRSPVSALRRR</sequence>
<keyword evidence="2" id="KW-0472">Membrane</keyword>
<organism evidence="3 4">
    <name type="scientific">Mycobacterium kansasii</name>
    <dbReference type="NCBI Taxonomy" id="1768"/>
    <lineage>
        <taxon>Bacteria</taxon>
        <taxon>Bacillati</taxon>
        <taxon>Actinomycetota</taxon>
        <taxon>Actinomycetes</taxon>
        <taxon>Mycobacteriales</taxon>
        <taxon>Mycobacteriaceae</taxon>
        <taxon>Mycobacterium</taxon>
    </lineage>
</organism>
<evidence type="ECO:0000256" key="1">
    <source>
        <dbReference type="SAM" id="MobiDB-lite"/>
    </source>
</evidence>
<feature type="region of interest" description="Disordered" evidence="1">
    <location>
        <begin position="61"/>
        <end position="99"/>
    </location>
</feature>
<feature type="transmembrane region" description="Helical" evidence="2">
    <location>
        <begin position="33"/>
        <end position="53"/>
    </location>
</feature>
<dbReference type="EMBL" id="MVBN01000001">
    <property type="protein sequence ID" value="OOK84202.1"/>
    <property type="molecule type" value="Genomic_DNA"/>
</dbReference>
<gene>
    <name evidence="3" type="ORF">BZL29_0060</name>
</gene>
<protein>
    <submittedName>
        <fullName evidence="3">Uncharacterized protein</fullName>
    </submittedName>
</protein>
<evidence type="ECO:0000313" key="4">
    <source>
        <dbReference type="Proteomes" id="UP000188532"/>
    </source>
</evidence>
<reference evidence="3 4" key="1">
    <citation type="submission" date="2017-02" db="EMBL/GenBank/DDBJ databases">
        <title>Complete genome sequences of Mycobacterium kansasii strains isolated from rhesus macaques.</title>
        <authorList>
            <person name="Panda A."/>
            <person name="Nagaraj S."/>
            <person name="Zhao X."/>
            <person name="Tettelin H."/>
            <person name="Detolla L.J."/>
        </authorList>
    </citation>
    <scope>NUCLEOTIDE SEQUENCE [LARGE SCALE GENOMIC DNA]</scope>
    <source>
        <strain evidence="3 4">11-3469</strain>
    </source>
</reference>
<keyword evidence="2" id="KW-1133">Transmembrane helix</keyword>
<comment type="caution">
    <text evidence="3">The sequence shown here is derived from an EMBL/GenBank/DDBJ whole genome shotgun (WGS) entry which is preliminary data.</text>
</comment>
<evidence type="ECO:0000313" key="3">
    <source>
        <dbReference type="EMBL" id="OOK84202.1"/>
    </source>
</evidence>